<keyword evidence="2" id="KW-1185">Reference proteome</keyword>
<sequence>MERIKRIKDELINLKTQSYTLIDQYFNKISTKLDVNQMLKEEIPELKELLKQNKKDPIKLEKLFNGKADSINFKISDVNLAIQGKVQLENKIKVIQQQELNPEQNEDTFEITPSQLIQQSQGLSKVKQNLKKESSEISISQDKISEYEASQLMQSILPIKHSQNNSVIKNPNYSKNIPTAQRQPQNFQPIIGRRNTKRILQTDSSSSDSEKEFSIDTPIKKREIKQIKKLDLNSKTKDIKTVTSEFKLNIQFKTKNTILEGLDSKSLFFFENFNTVRYITFENDWKTAICGEILDKYNKKHRDTFAITQHQFIQVQTRQKQKLSVMFGIDQNFIEPILYLIDAQNPFKIKEYYKNLTEDQESEIDHKQHQRSDYALKVFKNEIFVIGGISSNIRALNYEMSYDIILKDNQNFKINYQPHDLKGLSQPRRGHSIFIVGDYLFVIFGRAQTNCEYIKLSMVPEDRKFKTIEIKFQTDYDEFDKAVVFKERNDHKSENVFFIGGSFKQKRSGNNLLQLNQIKVVWGRDQYPQFIEVSKVPTVQSFEYRPPKNHQRCLEFSQRLKSKLYNEDMNIWYFIDDEQQLIIYDVGKKKFYQKCCKQKTKN</sequence>
<evidence type="ECO:0000313" key="2">
    <source>
        <dbReference type="Proteomes" id="UP000039865"/>
    </source>
</evidence>
<dbReference type="SUPFAM" id="SSF117281">
    <property type="entry name" value="Kelch motif"/>
    <property type="match status" value="1"/>
</dbReference>
<evidence type="ECO:0000313" key="1">
    <source>
        <dbReference type="EMBL" id="CDW73561.1"/>
    </source>
</evidence>
<dbReference type="Proteomes" id="UP000039865">
    <property type="component" value="Unassembled WGS sequence"/>
</dbReference>
<organism evidence="1 2">
    <name type="scientific">Stylonychia lemnae</name>
    <name type="common">Ciliate</name>
    <dbReference type="NCBI Taxonomy" id="5949"/>
    <lineage>
        <taxon>Eukaryota</taxon>
        <taxon>Sar</taxon>
        <taxon>Alveolata</taxon>
        <taxon>Ciliophora</taxon>
        <taxon>Intramacronucleata</taxon>
        <taxon>Spirotrichea</taxon>
        <taxon>Stichotrichia</taxon>
        <taxon>Sporadotrichida</taxon>
        <taxon>Oxytrichidae</taxon>
        <taxon>Stylonychinae</taxon>
        <taxon>Stylonychia</taxon>
    </lineage>
</organism>
<dbReference type="Gene3D" id="2.120.10.80">
    <property type="entry name" value="Kelch-type beta propeller"/>
    <property type="match status" value="1"/>
</dbReference>
<dbReference type="EMBL" id="CCKQ01002471">
    <property type="protein sequence ID" value="CDW73561.1"/>
    <property type="molecule type" value="Genomic_DNA"/>
</dbReference>
<name>A0A077ZYE2_STYLE</name>
<proteinExistence type="predicted"/>
<evidence type="ECO:0008006" key="3">
    <source>
        <dbReference type="Google" id="ProtNLM"/>
    </source>
</evidence>
<gene>
    <name evidence="1" type="primary">Contig4221.g4518</name>
    <name evidence="1" type="ORF">STYLEM_2544</name>
</gene>
<dbReference type="InParanoid" id="A0A077ZYE2"/>
<accession>A0A077ZYE2</accession>
<protein>
    <recommendedName>
        <fullName evidence="3">Kelch motif family protein</fullName>
    </recommendedName>
</protein>
<reference evidence="1 2" key="1">
    <citation type="submission" date="2014-06" db="EMBL/GenBank/DDBJ databases">
        <authorList>
            <person name="Swart Estienne"/>
        </authorList>
    </citation>
    <scope>NUCLEOTIDE SEQUENCE [LARGE SCALE GENOMIC DNA]</scope>
    <source>
        <strain evidence="1 2">130c</strain>
    </source>
</reference>
<dbReference type="AlphaFoldDB" id="A0A077ZYE2"/>
<dbReference type="InterPro" id="IPR015915">
    <property type="entry name" value="Kelch-typ_b-propeller"/>
</dbReference>